<feature type="transmembrane region" description="Helical" evidence="1">
    <location>
        <begin position="989"/>
        <end position="1009"/>
    </location>
</feature>
<name>A0A1X0NNZ2_9TRYP</name>
<dbReference type="PANTHER" id="PTHR21274">
    <property type="entry name" value="MECKELIN"/>
    <property type="match status" value="1"/>
</dbReference>
<keyword evidence="4" id="KW-1185">Reference proteome</keyword>
<dbReference type="InterPro" id="IPR019170">
    <property type="entry name" value="Meckelin"/>
</dbReference>
<dbReference type="OrthoDB" id="419138at2759"/>
<evidence type="ECO:0000313" key="3">
    <source>
        <dbReference type="EMBL" id="ORC86407.1"/>
    </source>
</evidence>
<feature type="signal peptide" evidence="2">
    <location>
        <begin position="1"/>
        <end position="22"/>
    </location>
</feature>
<dbReference type="PANTHER" id="PTHR21274:SF0">
    <property type="entry name" value="MECKELIN"/>
    <property type="match status" value="1"/>
</dbReference>
<dbReference type="VEuPathDB" id="TriTrypDB:TM35_000281230"/>
<dbReference type="GO" id="GO:0060271">
    <property type="term" value="P:cilium assembly"/>
    <property type="evidence" value="ECO:0007669"/>
    <property type="project" value="InterPro"/>
</dbReference>
<dbReference type="AlphaFoldDB" id="A0A1X0NNZ2"/>
<feature type="transmembrane region" description="Helical" evidence="1">
    <location>
        <begin position="757"/>
        <end position="780"/>
    </location>
</feature>
<feature type="transmembrane region" description="Helical" evidence="1">
    <location>
        <begin position="1015"/>
        <end position="1033"/>
    </location>
</feature>
<dbReference type="GO" id="GO:0036038">
    <property type="term" value="C:MKS complex"/>
    <property type="evidence" value="ECO:0007669"/>
    <property type="project" value="InterPro"/>
</dbReference>
<dbReference type="InterPro" id="IPR009030">
    <property type="entry name" value="Growth_fac_rcpt_cys_sf"/>
</dbReference>
<dbReference type="Pfam" id="PF09773">
    <property type="entry name" value="Meckelin"/>
    <property type="match status" value="1"/>
</dbReference>
<feature type="chain" id="PRO_5012552336" description="Meckelin" evidence="2">
    <location>
        <begin position="23"/>
        <end position="1054"/>
    </location>
</feature>
<evidence type="ECO:0008006" key="5">
    <source>
        <dbReference type="Google" id="ProtNLM"/>
    </source>
</evidence>
<feature type="transmembrane region" description="Helical" evidence="1">
    <location>
        <begin position="602"/>
        <end position="625"/>
    </location>
</feature>
<comment type="caution">
    <text evidence="3">The sequence shown here is derived from an EMBL/GenBank/DDBJ whole genome shotgun (WGS) entry which is preliminary data.</text>
</comment>
<dbReference type="RefSeq" id="XP_028880473.1">
    <property type="nucleotide sequence ID" value="XM_029028154.1"/>
</dbReference>
<keyword evidence="1" id="KW-0812">Transmembrane</keyword>
<dbReference type="EMBL" id="NBCO01000028">
    <property type="protein sequence ID" value="ORC86407.1"/>
    <property type="molecule type" value="Genomic_DNA"/>
</dbReference>
<protein>
    <recommendedName>
        <fullName evidence="5">Meckelin</fullName>
    </recommendedName>
</protein>
<keyword evidence="2" id="KW-0732">Signal</keyword>
<feature type="transmembrane region" description="Helical" evidence="1">
    <location>
        <begin position="645"/>
        <end position="667"/>
    </location>
</feature>
<dbReference type="SUPFAM" id="SSF57184">
    <property type="entry name" value="Growth factor receptor domain"/>
    <property type="match status" value="1"/>
</dbReference>
<dbReference type="GeneID" id="39987934"/>
<accession>A0A1X0NNZ2</accession>
<evidence type="ECO:0000256" key="1">
    <source>
        <dbReference type="SAM" id="Phobius"/>
    </source>
</evidence>
<dbReference type="STRING" id="67003.A0A1X0NNZ2"/>
<feature type="transmembrane region" description="Helical" evidence="1">
    <location>
        <begin position="719"/>
        <end position="737"/>
    </location>
</feature>
<proteinExistence type="predicted"/>
<sequence length="1054" mass="120843">MRLLFLLLFLFVFLTLPSVLFSIPLPSHGYTSHTRQDSNSIENTDETPTLVNDWNTLNANSLNRRSVPFASLHKTYNDWDLFNSTEMFIAAVKSECPRGFARVEYVETGIVECVDCTRENKVVGIFPYTNHSQRCLPCGGEKMYVDMIDAFYKTDRQQCVCPNGYELIEQIGSQLLSSQMCFPCPSKDCTTCHYPYMKGKSGHCVCLNGFTTLYDNSCVPTEVYENITRVAVGASTSLQLLNIDNKGIPGPIINSVLVKRYSNGSAVQCSRGNEVACNFLANMCVLMMYNEKSLPCKLYLSLFNAKIPPKNIPELYLNDSNSNSSSHTMNTMNTTLMPFYSNDTTDVLNFVVNVYDWKGNLKGTHRVVNEFNLCRISETEAVSFLKLGSNRKLRCSLDWYFSQLYKAAPTDFYELYLINPRNPLHLISVPVILNYGHDDISPLHMGDMESFRILSGNYRRRFYVYDNIGTMEEKSNYDNDKDNDKKHYLTSLRQVTFVFLTNSPNIQNHFITPIVLLQYTSKLLDANTTSLSLLLKKQSEEVPIQGGVSVVFLTSVKSVNQGMMITMIILCVLCFISAWIRTYSWMRRRQNMILSFGAIIRFLVYLCNHIGNVFAITVSLATWYIFAIHQAHYDGLTFLAYDRYIYIDAMLFTATITKGIAVIYKIIEQCNADYFVIDWERSKGQLLRENRILPVSMWRSTFLANELSELQTLRRWRPLLSMTIVLLFLVGLDYLKYTMSIPAGENNPSITENIGVYSITTLRIAVSTFFWFSVCLALYLMEYCIYYKFFCVHPLQAFVDLCSVSNISIMILPESQWGYYIHGESIHAHADVSMEEFQQNLFLESQGNLPVRGLGGQSKCQTFEVFMGIGTRQYLFMCYSEIETERQRSLGKGMVFVRPGKQWHFFQSIFGFSRKSRVYNSETLAIKKRINSALQQSVRSAESTLLMKFPLQRLFDLAPNILYMNGPQSGDRMCKDLFFVDDVKAYGNAFLYGIDMDLFVFYTMLYVSIDAAMHNVFAAFVITFALEVVIRWYRGTEGVVNISSKTLIDDRFFI</sequence>
<dbReference type="Proteomes" id="UP000192257">
    <property type="component" value="Unassembled WGS sequence"/>
</dbReference>
<evidence type="ECO:0000313" key="4">
    <source>
        <dbReference type="Proteomes" id="UP000192257"/>
    </source>
</evidence>
<evidence type="ECO:0000256" key="2">
    <source>
        <dbReference type="SAM" id="SignalP"/>
    </source>
</evidence>
<keyword evidence="1" id="KW-0472">Membrane</keyword>
<organism evidence="3 4">
    <name type="scientific">Trypanosoma theileri</name>
    <dbReference type="NCBI Taxonomy" id="67003"/>
    <lineage>
        <taxon>Eukaryota</taxon>
        <taxon>Discoba</taxon>
        <taxon>Euglenozoa</taxon>
        <taxon>Kinetoplastea</taxon>
        <taxon>Metakinetoplastina</taxon>
        <taxon>Trypanosomatida</taxon>
        <taxon>Trypanosomatidae</taxon>
        <taxon>Trypanosoma</taxon>
    </lineage>
</organism>
<reference evidence="3 4" key="1">
    <citation type="submission" date="2017-03" db="EMBL/GenBank/DDBJ databases">
        <title>An alternative strategy for trypanosome survival in the mammalian bloodstream revealed through genome and transcriptome analysis of the ubiquitous bovine parasite Trypanosoma (Megatrypanum) theileri.</title>
        <authorList>
            <person name="Kelly S."/>
            <person name="Ivens A."/>
            <person name="Mott A."/>
            <person name="O'Neill E."/>
            <person name="Emms D."/>
            <person name="Macleod O."/>
            <person name="Voorheis P."/>
            <person name="Matthews J."/>
            <person name="Matthews K."/>
            <person name="Carrington M."/>
        </authorList>
    </citation>
    <scope>NUCLEOTIDE SEQUENCE [LARGE SCALE GENOMIC DNA]</scope>
    <source>
        <strain evidence="3">Edinburgh</strain>
    </source>
</reference>
<keyword evidence="1" id="KW-1133">Transmembrane helix</keyword>
<feature type="transmembrane region" description="Helical" evidence="1">
    <location>
        <begin position="562"/>
        <end position="581"/>
    </location>
</feature>
<gene>
    <name evidence="3" type="ORF">TM35_000281230</name>
</gene>